<dbReference type="RefSeq" id="WP_067456008.1">
    <property type="nucleotide sequence ID" value="NZ_LVVY01000086.1"/>
</dbReference>
<evidence type="ECO:0008006" key="3">
    <source>
        <dbReference type="Google" id="ProtNLM"/>
    </source>
</evidence>
<comment type="caution">
    <text evidence="1">The sequence shown here is derived from an EMBL/GenBank/DDBJ whole genome shotgun (WGS) entry which is preliminary data.</text>
</comment>
<dbReference type="Gene3D" id="3.40.50.11310">
    <property type="entry name" value="Bacterial phosphonate metabolism protein PhnH"/>
    <property type="match status" value="1"/>
</dbReference>
<dbReference type="OrthoDB" id="7947094at2"/>
<proteinExistence type="predicted"/>
<dbReference type="SUPFAM" id="SSF159709">
    <property type="entry name" value="PhnH-like"/>
    <property type="match status" value="1"/>
</dbReference>
<evidence type="ECO:0000313" key="1">
    <source>
        <dbReference type="EMBL" id="OAM77075.1"/>
    </source>
</evidence>
<dbReference type="NCBIfam" id="TIGR03292">
    <property type="entry name" value="PhnH_redo"/>
    <property type="match status" value="1"/>
</dbReference>
<dbReference type="Proteomes" id="UP000078389">
    <property type="component" value="Unassembled WGS sequence"/>
</dbReference>
<dbReference type="STRING" id="1770058.A3840_10575"/>
<reference evidence="1 2" key="1">
    <citation type="submission" date="2016-03" db="EMBL/GenBank/DDBJ databases">
        <title>Genome sequencing of Devosia sp. S37.</title>
        <authorList>
            <person name="Mohd Nor M."/>
        </authorList>
    </citation>
    <scope>NUCLEOTIDE SEQUENCE [LARGE SCALE GENOMIC DNA]</scope>
    <source>
        <strain evidence="1 2">S37</strain>
    </source>
</reference>
<gene>
    <name evidence="1" type="ORF">A3840_10575</name>
</gene>
<dbReference type="Pfam" id="PF05845">
    <property type="entry name" value="PhnH"/>
    <property type="match status" value="1"/>
</dbReference>
<dbReference type="AlphaFoldDB" id="A0A178HYM3"/>
<accession>A0A178HYM3</accession>
<organism evidence="1 2">
    <name type="scientific">Devosia elaeis</name>
    <dbReference type="NCBI Taxonomy" id="1770058"/>
    <lineage>
        <taxon>Bacteria</taxon>
        <taxon>Pseudomonadati</taxon>
        <taxon>Pseudomonadota</taxon>
        <taxon>Alphaproteobacteria</taxon>
        <taxon>Hyphomicrobiales</taxon>
        <taxon>Devosiaceae</taxon>
        <taxon>Devosia</taxon>
    </lineage>
</organism>
<dbReference type="EMBL" id="LVVY01000086">
    <property type="protein sequence ID" value="OAM77075.1"/>
    <property type="molecule type" value="Genomic_DNA"/>
</dbReference>
<protein>
    <recommendedName>
        <fullName evidence="3">Phosphonate C-P lyase system protein PhnH</fullName>
    </recommendedName>
</protein>
<dbReference type="GO" id="GO:0019634">
    <property type="term" value="P:organic phosphonate metabolic process"/>
    <property type="evidence" value="ECO:0007669"/>
    <property type="project" value="InterPro"/>
</dbReference>
<dbReference type="InterPro" id="IPR008772">
    <property type="entry name" value="Phosphonate_metab_PhnH"/>
</dbReference>
<dbReference type="InterPro" id="IPR038058">
    <property type="entry name" value="PhnH-like_sp"/>
</dbReference>
<keyword evidence="2" id="KW-1185">Reference proteome</keyword>
<name>A0A178HYM3_9HYPH</name>
<sequence>MLSVAPPDAAEIRCNAVFEALLWAVSRPGETQLLPAPGMAGIIETLIDLECTAYAEGEELRARLAATGALLTEDIGQAGYVFVDSLMDFEAWLPAVNRGSALYPDVGATLVAAASHGRGSRLRLTGPGIAENRDILIDVPAGFWDLRAQLSAYPEGFDLILVDGASAIAIPRSTHVEVL</sequence>
<evidence type="ECO:0000313" key="2">
    <source>
        <dbReference type="Proteomes" id="UP000078389"/>
    </source>
</evidence>